<gene>
    <name evidence="6" type="ORF">BLE401_16950</name>
</gene>
<dbReference type="AlphaFoldDB" id="A0A2N9YI45"/>
<dbReference type="PANTHER" id="PTHR43335:SF4">
    <property type="entry name" value="ABC TRANSPORTER, ATP-BINDING PROTEIN"/>
    <property type="match status" value="1"/>
</dbReference>
<dbReference type="OrthoDB" id="5560252at2"/>
<dbReference type="EMBL" id="CP018889">
    <property type="protein sequence ID" value="AUI70221.1"/>
    <property type="molecule type" value="Genomic_DNA"/>
</dbReference>
<feature type="domain" description="ABC transporter" evidence="5">
    <location>
        <begin position="8"/>
        <end position="237"/>
    </location>
</feature>
<keyword evidence="7" id="KW-1185">Reference proteome</keyword>
<dbReference type="GO" id="GO:0005524">
    <property type="term" value="F:ATP binding"/>
    <property type="evidence" value="ECO:0007669"/>
    <property type="project" value="UniProtKB-KW"/>
</dbReference>
<evidence type="ECO:0000256" key="3">
    <source>
        <dbReference type="ARBA" id="ARBA00022741"/>
    </source>
</evidence>
<reference evidence="7" key="1">
    <citation type="submission" date="2016-12" db="EMBL/GenBank/DDBJ databases">
        <title>Complete Genome Sequence of Beggiatoa leptomitiformis D-401.</title>
        <authorList>
            <person name="Fomenkov A."/>
            <person name="Vincze T."/>
            <person name="Grabovich M."/>
            <person name="Anton B.P."/>
            <person name="Dubinina G."/>
            <person name="Orlova M."/>
            <person name="Belousova E."/>
            <person name="Roberts R.J."/>
        </authorList>
    </citation>
    <scope>NUCLEOTIDE SEQUENCE [LARGE SCALE GENOMIC DNA]</scope>
    <source>
        <strain evidence="7">D-401</strain>
    </source>
</reference>
<dbReference type="Pfam" id="PF00005">
    <property type="entry name" value="ABC_tran"/>
    <property type="match status" value="1"/>
</dbReference>
<sequence length="319" mass="35620">MNADKTLLSVEKLSRYYGDLCAVKNISFTAQQGQILGFLGINGAGKSTTMQLLTGTLAPSFGKVTIGGYDLLENPIQAKRLIGYLPENPPLYREMRVSEFLYFCAKLRRVPQAQIAQALETVVEQCGLATVYYRLIAQLSKGYQQRVGIAQAILHNPALIVLDEPTTGLDPVQIQDIRQLIKKLGETHCVILSTHILPEVQAMCSHVQIIHQGELILTETIAGLLARIQTHYLQVALRFPPPLQKLETLKGVINVTRLDENYFKLQYDKSYNPAESLAIHAVQEQWGLYELIPEKQTLEQIFTHLTGGQDGQTKPQITI</sequence>
<dbReference type="GO" id="GO:0016887">
    <property type="term" value="F:ATP hydrolysis activity"/>
    <property type="evidence" value="ECO:0007669"/>
    <property type="project" value="InterPro"/>
</dbReference>
<organism evidence="6 7">
    <name type="scientific">Beggiatoa leptomitoformis</name>
    <dbReference type="NCBI Taxonomy" id="288004"/>
    <lineage>
        <taxon>Bacteria</taxon>
        <taxon>Pseudomonadati</taxon>
        <taxon>Pseudomonadota</taxon>
        <taxon>Gammaproteobacteria</taxon>
        <taxon>Thiotrichales</taxon>
        <taxon>Thiotrichaceae</taxon>
        <taxon>Beggiatoa</taxon>
    </lineage>
</organism>
<keyword evidence="2" id="KW-0813">Transport</keyword>
<dbReference type="InterPro" id="IPR003439">
    <property type="entry name" value="ABC_transporter-like_ATP-bd"/>
</dbReference>
<accession>A0A2N9YI45</accession>
<evidence type="ECO:0000259" key="5">
    <source>
        <dbReference type="PROSITE" id="PS50893"/>
    </source>
</evidence>
<keyword evidence="4 6" id="KW-0067">ATP-binding</keyword>
<keyword evidence="3" id="KW-0547">Nucleotide-binding</keyword>
<evidence type="ECO:0000256" key="1">
    <source>
        <dbReference type="ARBA" id="ARBA00005417"/>
    </source>
</evidence>
<evidence type="ECO:0000313" key="7">
    <source>
        <dbReference type="Proteomes" id="UP000234271"/>
    </source>
</evidence>
<evidence type="ECO:0000256" key="4">
    <source>
        <dbReference type="ARBA" id="ARBA00022840"/>
    </source>
</evidence>
<name>A0A2N9YI45_9GAMM</name>
<dbReference type="RefSeq" id="WP_062151167.1">
    <property type="nucleotide sequence ID" value="NZ_CP012373.2"/>
</dbReference>
<dbReference type="PANTHER" id="PTHR43335">
    <property type="entry name" value="ABC TRANSPORTER, ATP-BINDING PROTEIN"/>
    <property type="match status" value="1"/>
</dbReference>
<dbReference type="KEGG" id="blep:AL038_07365"/>
<protein>
    <submittedName>
        <fullName evidence="6">ATP-binding cassette domain-containing protein</fullName>
    </submittedName>
</protein>
<comment type="similarity">
    <text evidence="1">Belongs to the ABC transporter superfamily.</text>
</comment>
<evidence type="ECO:0000256" key="2">
    <source>
        <dbReference type="ARBA" id="ARBA00022448"/>
    </source>
</evidence>
<dbReference type="InterPro" id="IPR003593">
    <property type="entry name" value="AAA+_ATPase"/>
</dbReference>
<proteinExistence type="inferred from homology"/>
<dbReference type="STRING" id="288004.AL038_07365"/>
<dbReference type="Proteomes" id="UP000234271">
    <property type="component" value="Chromosome"/>
</dbReference>
<dbReference type="Gene3D" id="3.40.50.300">
    <property type="entry name" value="P-loop containing nucleotide triphosphate hydrolases"/>
    <property type="match status" value="1"/>
</dbReference>
<evidence type="ECO:0000313" key="6">
    <source>
        <dbReference type="EMBL" id="AUI70221.1"/>
    </source>
</evidence>
<dbReference type="InterPro" id="IPR027417">
    <property type="entry name" value="P-loop_NTPase"/>
</dbReference>
<dbReference type="PROSITE" id="PS50893">
    <property type="entry name" value="ABC_TRANSPORTER_2"/>
    <property type="match status" value="1"/>
</dbReference>
<dbReference type="SMART" id="SM00382">
    <property type="entry name" value="AAA"/>
    <property type="match status" value="1"/>
</dbReference>
<dbReference type="SUPFAM" id="SSF52540">
    <property type="entry name" value="P-loop containing nucleoside triphosphate hydrolases"/>
    <property type="match status" value="1"/>
</dbReference>